<protein>
    <submittedName>
        <fullName evidence="2">Uncharacterized protein</fullName>
    </submittedName>
</protein>
<dbReference type="AlphaFoldDB" id="A0A6A4SHC2"/>
<dbReference type="EMBL" id="VEVO01000015">
    <property type="protein sequence ID" value="KAF0030561.1"/>
    <property type="molecule type" value="Genomic_DNA"/>
</dbReference>
<name>A0A6A4SHC2_SCOMX</name>
<reference evidence="2 3" key="1">
    <citation type="submission" date="2019-06" db="EMBL/GenBank/DDBJ databases">
        <title>Draft genomes of female and male turbot (Scophthalmus maximus).</title>
        <authorList>
            <person name="Xu H."/>
            <person name="Xu X.-W."/>
            <person name="Shao C."/>
            <person name="Chen S."/>
        </authorList>
    </citation>
    <scope>NUCLEOTIDE SEQUENCE [LARGE SCALE GENOMIC DNA]</scope>
    <source>
        <strain evidence="2">Ysfricsl-2016a</strain>
        <tissue evidence="2">Blood</tissue>
    </source>
</reference>
<comment type="caution">
    <text evidence="2">The sequence shown here is derived from an EMBL/GenBank/DDBJ whole genome shotgun (WGS) entry which is preliminary data.</text>
</comment>
<accession>A0A6A4SHC2</accession>
<feature type="chain" id="PRO_5025391392" evidence="1">
    <location>
        <begin position="24"/>
        <end position="243"/>
    </location>
</feature>
<dbReference type="Proteomes" id="UP000438429">
    <property type="component" value="Unassembled WGS sequence"/>
</dbReference>
<evidence type="ECO:0000256" key="1">
    <source>
        <dbReference type="SAM" id="SignalP"/>
    </source>
</evidence>
<sequence length="243" mass="26370">MTVCVRVHAAVCVLARLATLLRRQRTKGTAAQTHGTERGAKSMVVMCECDPLSVLAPPLAAALKTPCELCRQLPVSTGGQEPRGSPPPPPLWSLTKMSSEVKVCMGARQSCRVMFADELSFTPLFELIRGQQVFLRPEESSAPALTTRQSTTVSEQLQMTHAFFQHSFLLRDDVFRVVGGDLVTVISEMSDVFCVATTTNVGKQKTCVVGGQFGYANVDLSLVLTDVSCVSCRCKLAAQKCHF</sequence>
<gene>
    <name evidence="2" type="ORF">F2P81_017292</name>
</gene>
<feature type="signal peptide" evidence="1">
    <location>
        <begin position="1"/>
        <end position="23"/>
    </location>
</feature>
<evidence type="ECO:0000313" key="3">
    <source>
        <dbReference type="Proteomes" id="UP000438429"/>
    </source>
</evidence>
<keyword evidence="1" id="KW-0732">Signal</keyword>
<evidence type="ECO:0000313" key="2">
    <source>
        <dbReference type="EMBL" id="KAF0030561.1"/>
    </source>
</evidence>
<proteinExistence type="predicted"/>
<organism evidence="2 3">
    <name type="scientific">Scophthalmus maximus</name>
    <name type="common">Turbot</name>
    <name type="synonym">Psetta maxima</name>
    <dbReference type="NCBI Taxonomy" id="52904"/>
    <lineage>
        <taxon>Eukaryota</taxon>
        <taxon>Metazoa</taxon>
        <taxon>Chordata</taxon>
        <taxon>Craniata</taxon>
        <taxon>Vertebrata</taxon>
        <taxon>Euteleostomi</taxon>
        <taxon>Actinopterygii</taxon>
        <taxon>Neopterygii</taxon>
        <taxon>Teleostei</taxon>
        <taxon>Neoteleostei</taxon>
        <taxon>Acanthomorphata</taxon>
        <taxon>Carangaria</taxon>
        <taxon>Pleuronectiformes</taxon>
        <taxon>Pleuronectoidei</taxon>
        <taxon>Scophthalmidae</taxon>
        <taxon>Scophthalmus</taxon>
    </lineage>
</organism>